<dbReference type="InterPro" id="IPR029063">
    <property type="entry name" value="SAM-dependent_MTases_sf"/>
</dbReference>
<evidence type="ECO:0000313" key="1">
    <source>
        <dbReference type="EMBL" id="CBK39836.1"/>
    </source>
</evidence>
<dbReference type="KEGG" id="nde:NIDE0048"/>
<protein>
    <submittedName>
        <fullName evidence="1">Putative Methyltransferase</fullName>
    </submittedName>
</protein>
<dbReference type="eggNOG" id="COG2226">
    <property type="taxonomic scope" value="Bacteria"/>
</dbReference>
<dbReference type="SUPFAM" id="SSF53335">
    <property type="entry name" value="S-adenosyl-L-methionine-dependent methyltransferases"/>
    <property type="match status" value="1"/>
</dbReference>
<dbReference type="GO" id="GO:0008168">
    <property type="term" value="F:methyltransferase activity"/>
    <property type="evidence" value="ECO:0007669"/>
    <property type="project" value="UniProtKB-KW"/>
</dbReference>
<reference evidence="1 2" key="1">
    <citation type="journal article" date="2010" name="Proc. Natl. Acad. Sci. U.S.A.">
        <title>A Nitrospira metagenome illuminates the physiology and evolution of globally important nitrite-oxidizing bacteria.</title>
        <authorList>
            <person name="Lucker S."/>
            <person name="Wagner M."/>
            <person name="Maixner F."/>
            <person name="Pelletier E."/>
            <person name="Koch H."/>
            <person name="Vacherie B."/>
            <person name="Rattei T."/>
            <person name="Sinninghe Damste J."/>
            <person name="Spieck E."/>
            <person name="Le Paslier D."/>
            <person name="Daims H."/>
        </authorList>
    </citation>
    <scope>NUCLEOTIDE SEQUENCE [LARGE SCALE GENOMIC DNA]</scope>
</reference>
<dbReference type="Proteomes" id="UP000001660">
    <property type="component" value="Chromosome"/>
</dbReference>
<organism evidence="1 2">
    <name type="scientific">Nitrospira defluvii</name>
    <dbReference type="NCBI Taxonomy" id="330214"/>
    <lineage>
        <taxon>Bacteria</taxon>
        <taxon>Pseudomonadati</taxon>
        <taxon>Nitrospirota</taxon>
        <taxon>Nitrospiria</taxon>
        <taxon>Nitrospirales</taxon>
        <taxon>Nitrospiraceae</taxon>
        <taxon>Nitrospira</taxon>
    </lineage>
</organism>
<gene>
    <name evidence="1" type="ORF">NIDE0048</name>
</gene>
<name>D8P9C7_9BACT</name>
<dbReference type="AlphaFoldDB" id="D8P9C7"/>
<dbReference type="EMBL" id="FP929003">
    <property type="protein sequence ID" value="CBK39836.1"/>
    <property type="molecule type" value="Genomic_DNA"/>
</dbReference>
<dbReference type="HOGENOM" id="CLU_077876_1_0_0"/>
<dbReference type="GO" id="GO:0032259">
    <property type="term" value="P:methylation"/>
    <property type="evidence" value="ECO:0007669"/>
    <property type="project" value="UniProtKB-KW"/>
</dbReference>
<proteinExistence type="predicted"/>
<dbReference type="Gene3D" id="3.40.50.150">
    <property type="entry name" value="Vaccinia Virus protein VP39"/>
    <property type="match status" value="1"/>
</dbReference>
<dbReference type="STRING" id="330214.NIDE0048"/>
<keyword evidence="2" id="KW-1185">Reference proteome</keyword>
<keyword evidence="1" id="KW-0808">Transferase</keyword>
<accession>D8P9C7</accession>
<keyword evidence="1" id="KW-0489">Methyltransferase</keyword>
<dbReference type="OrthoDB" id="9787807at2"/>
<evidence type="ECO:0000313" key="2">
    <source>
        <dbReference type="Proteomes" id="UP000001660"/>
    </source>
</evidence>
<sequence length="227" mass="26066">MSIRLDQTVPFGRSLREYESMFSLSAADRRSRILDCAAGPSSFNAELTAAGGDVWSIDPLYQFGGAEIQRQFFSTLDHVIEQVRATPQNWVWSYHRDPEDLRRNRIAVMERFVADYSGRTGTGRYVCGALPNLPFEADRFDLALSSHFLFLYSDHFDTAFHLAAVRALLRVAREVRIFPLIALRAERSQHLIPVCERLERDGYRVSIEAVGYELQRGGNEMLRIQWM</sequence>